<feature type="coiled-coil region" evidence="1">
    <location>
        <begin position="310"/>
        <end position="358"/>
    </location>
</feature>
<evidence type="ECO:0000259" key="3">
    <source>
        <dbReference type="PROSITE" id="PS51194"/>
    </source>
</evidence>
<evidence type="ECO:0000313" key="4">
    <source>
        <dbReference type="EMBL" id="RSJ24171.1"/>
    </source>
</evidence>
<keyword evidence="1" id="KW-0175">Coiled coil</keyword>
<dbReference type="AlphaFoldDB" id="A0AAE8G1J8"/>
<name>A0AAE8G1J8_STRIT</name>
<dbReference type="InterPro" id="IPR027417">
    <property type="entry name" value="P-loop_NTPase"/>
</dbReference>
<organism evidence="4 5">
    <name type="scientific">Streptococcus intermedius</name>
    <dbReference type="NCBI Taxonomy" id="1338"/>
    <lineage>
        <taxon>Bacteria</taxon>
        <taxon>Bacillati</taxon>
        <taxon>Bacillota</taxon>
        <taxon>Bacilli</taxon>
        <taxon>Lactobacillales</taxon>
        <taxon>Streptococcaceae</taxon>
        <taxon>Streptococcus</taxon>
        <taxon>Streptococcus anginosus group</taxon>
    </lineage>
</organism>
<dbReference type="Gene3D" id="3.40.50.300">
    <property type="entry name" value="P-loop containing nucleotide triphosphate hydrolases"/>
    <property type="match status" value="1"/>
</dbReference>
<dbReference type="InterPro" id="IPR052933">
    <property type="entry name" value="DNA_Protect_Modify"/>
</dbReference>
<dbReference type="Proteomes" id="UP000267137">
    <property type="component" value="Unassembled WGS sequence"/>
</dbReference>
<feature type="compositionally biased region" description="Basic and acidic residues" evidence="2">
    <location>
        <begin position="565"/>
        <end position="584"/>
    </location>
</feature>
<proteinExistence type="predicted"/>
<evidence type="ECO:0000313" key="5">
    <source>
        <dbReference type="Proteomes" id="UP000267137"/>
    </source>
</evidence>
<feature type="domain" description="Helicase C-terminal" evidence="3">
    <location>
        <begin position="1"/>
        <end position="148"/>
    </location>
</feature>
<dbReference type="SMART" id="SM00490">
    <property type="entry name" value="HELICc"/>
    <property type="match status" value="1"/>
</dbReference>
<protein>
    <recommendedName>
        <fullName evidence="3">Helicase C-terminal domain-containing protein</fullName>
    </recommendedName>
</protein>
<dbReference type="PANTHER" id="PTHR41313">
    <property type="entry name" value="ADENINE-SPECIFIC METHYLTRANSFERASE"/>
    <property type="match status" value="1"/>
</dbReference>
<dbReference type="SUPFAM" id="SSF52540">
    <property type="entry name" value="P-loop containing nucleoside triphosphate hydrolases"/>
    <property type="match status" value="1"/>
</dbReference>
<dbReference type="Pfam" id="PF00271">
    <property type="entry name" value="Helicase_C"/>
    <property type="match status" value="1"/>
</dbReference>
<feature type="region of interest" description="Disordered" evidence="2">
    <location>
        <begin position="543"/>
        <end position="584"/>
    </location>
</feature>
<accession>A0AAE8G1J8</accession>
<dbReference type="EMBL" id="RJOO01000001">
    <property type="protein sequence ID" value="RSJ24171.1"/>
    <property type="molecule type" value="Genomic_DNA"/>
</dbReference>
<evidence type="ECO:0000256" key="1">
    <source>
        <dbReference type="SAM" id="Coils"/>
    </source>
</evidence>
<gene>
    <name evidence="4" type="ORF">D8827_00100</name>
</gene>
<reference evidence="4 5" key="1">
    <citation type="submission" date="2018-11" db="EMBL/GenBank/DDBJ databases">
        <title>Species Designations Belie Phenotypic and Genotypic Heterogeneity in Oral Streptococci.</title>
        <authorList>
            <person name="Velsko I."/>
        </authorList>
    </citation>
    <scope>NUCLEOTIDE SEQUENCE [LARGE SCALE GENOMIC DNA]</scope>
    <source>
        <strain evidence="4 5">KLC02</strain>
    </source>
</reference>
<comment type="caution">
    <text evidence="4">The sequence shown here is derived from an EMBL/GenBank/DDBJ whole genome shotgun (WGS) entry which is preliminary data.</text>
</comment>
<dbReference type="PANTHER" id="PTHR41313:SF1">
    <property type="entry name" value="DNA METHYLASE ADENINE-SPECIFIC DOMAIN-CONTAINING PROTEIN"/>
    <property type="match status" value="1"/>
</dbReference>
<dbReference type="PROSITE" id="PS51194">
    <property type="entry name" value="HELICASE_CTER"/>
    <property type="match status" value="1"/>
</dbReference>
<sequence length="584" mass="67207">MSTPKGDGEFNIYDDIREKLVAMGIPKEEIAFIHEANSDKQKDELFAKVRKGDVRILLGSTQKMGAGTNVQNKLIALHDLDVPWRPADLEQRAGRIVRQGNENKEVNIYRYVTENTFDAYLWQTIENKQKFISQIMTSKTPVRVAEDVDESSLNYAEIKALATGDPKIKEKMDLDNEVTKLKMLEANYKSNRYRLEDKVAKNYPEEIARTEKLIESVKKDILEVEPKAEGEEKFTSITIGGVKILDKKLAGERLLEAISKVKINESKVIGKYRNMDLEVSYNFFTNEHNFSLNGAAKHSGELGTSADGNITRLDNALEEMPEKLKRLEEKLFSTKEQLENAKEELQKPFEKADELKNKVLRLAELNKLLDMGEVEEKRNDNPLVEDVKRAIIDFCNREYEENHSYDEFDALYPDLKHIGIAYTDTPDERHGIQFELDLENYTATQYVNDVVVSHYDYVKENGSVEKALDVIKFEMENGEFNTFVSVDEEELKQAMGLEIDDEGNFYDPLSKDLDNDGIADRYDNDFKDSDYFESTYDVEDNLHTKEEATQKTGDKPSILGQIRAYQEESKTEEKQTAKEQEYVR</sequence>
<dbReference type="InterPro" id="IPR001650">
    <property type="entry name" value="Helicase_C-like"/>
</dbReference>
<feature type="compositionally biased region" description="Basic and acidic residues" evidence="2">
    <location>
        <begin position="543"/>
        <end position="554"/>
    </location>
</feature>
<evidence type="ECO:0000256" key="2">
    <source>
        <dbReference type="SAM" id="MobiDB-lite"/>
    </source>
</evidence>